<keyword evidence="1" id="KW-0235">DNA replication</keyword>
<dbReference type="EMBL" id="MH591096">
    <property type="protein sequence ID" value="AYC64406.1"/>
    <property type="molecule type" value="Genomic_DNA"/>
</dbReference>
<dbReference type="GO" id="GO:0003677">
    <property type="term" value="F:DNA binding"/>
    <property type="evidence" value="ECO:0007669"/>
    <property type="project" value="InterPro"/>
</dbReference>
<sequence>MFVGITLRGLRVDENGLNKFVDEQQTQLQTELDCLGCTLQQVNSSQKLEAHLRQLNINGMDKCLQLWPRTKNARQLALSAEALQEFLFKENFCLSHECQEGFSRSFKVKNVLSDVTTVKKLQKFIQNNQPFPSWDIFGAATGRIPTRKPALNSTPRMSSFRSVVQAPKDHAFIICDYCRIEIGIIAAISADITMLQNLTKKKDLHIFLASQV</sequence>
<dbReference type="PANTHER" id="PTHR10133">
    <property type="entry name" value="DNA POLYMERASE I"/>
    <property type="match status" value="1"/>
</dbReference>
<dbReference type="Gene3D" id="1.10.150.20">
    <property type="entry name" value="5' to 3' exonuclease, C-terminal subdomain"/>
    <property type="match status" value="1"/>
</dbReference>
<dbReference type="InterPro" id="IPR043502">
    <property type="entry name" value="DNA/RNA_pol_sf"/>
</dbReference>
<dbReference type="InterPro" id="IPR001098">
    <property type="entry name" value="DNA-dir_DNA_pol_A_palm_dom"/>
</dbReference>
<accession>A0A386AY82</accession>
<dbReference type="Pfam" id="PF00476">
    <property type="entry name" value="DNA_pol_A"/>
    <property type="match status" value="1"/>
</dbReference>
<keyword evidence="3" id="KW-0150">Chloroplast</keyword>
<geneLocation type="chloroplast" evidence="3"/>
<evidence type="ECO:0000256" key="1">
    <source>
        <dbReference type="ARBA" id="ARBA00022705"/>
    </source>
</evidence>
<dbReference type="AlphaFoldDB" id="A0A386AY82"/>
<evidence type="ECO:0000259" key="2">
    <source>
        <dbReference type="Pfam" id="PF00476"/>
    </source>
</evidence>
<dbReference type="Gene3D" id="3.30.70.370">
    <property type="match status" value="1"/>
</dbReference>
<keyword evidence="3" id="KW-0934">Plastid</keyword>
<dbReference type="GO" id="GO:0006261">
    <property type="term" value="P:DNA-templated DNA replication"/>
    <property type="evidence" value="ECO:0007669"/>
    <property type="project" value="InterPro"/>
</dbReference>
<dbReference type="InterPro" id="IPR002298">
    <property type="entry name" value="DNA_polymerase_A"/>
</dbReference>
<dbReference type="PANTHER" id="PTHR10133:SF27">
    <property type="entry name" value="DNA POLYMERASE NU"/>
    <property type="match status" value="1"/>
</dbReference>
<reference evidence="3" key="2">
    <citation type="journal article" date="2019" name="Mol. Phylogenet. Evol.">
        <title>Reassessment of the classification of bryopsidales (chlorophyta) based on chloroplast phylogenomic analyses.</title>
        <authorList>
            <person name="Cremen M.C."/>
            <person name="Leliaert F."/>
            <person name="West J."/>
            <person name="Lam D.W."/>
            <person name="Shimada S."/>
            <person name="Lopez-Bautista J.M."/>
            <person name="Verbruggen H."/>
        </authorList>
    </citation>
    <scope>NUCLEOTIDE SEQUENCE</scope>
</reference>
<organism evidence="3">
    <name type="scientific">Pseudochlorodesmis sp. HV01306b</name>
    <dbReference type="NCBI Taxonomy" id="2358489"/>
    <lineage>
        <taxon>Eukaryota</taxon>
        <taxon>Viridiplantae</taxon>
        <taxon>Chlorophyta</taxon>
        <taxon>core chlorophytes</taxon>
        <taxon>Ulvophyceae</taxon>
        <taxon>TCBD clade</taxon>
        <taxon>Bryopsidales</taxon>
        <taxon>Bryopsidineae</taxon>
        <taxon>Bryopsidaceae</taxon>
        <taxon>Pseudochlorodesmis</taxon>
    </lineage>
</organism>
<protein>
    <recommendedName>
        <fullName evidence="2">DNA-directed DNA polymerase family A palm domain-containing protein</fullName>
    </recommendedName>
</protein>
<proteinExistence type="predicted"/>
<dbReference type="GO" id="GO:0006302">
    <property type="term" value="P:double-strand break repair"/>
    <property type="evidence" value="ECO:0007669"/>
    <property type="project" value="TreeGrafter"/>
</dbReference>
<dbReference type="SUPFAM" id="SSF56672">
    <property type="entry name" value="DNA/RNA polymerases"/>
    <property type="match status" value="1"/>
</dbReference>
<reference evidence="3" key="1">
    <citation type="submission" date="2018-07" db="EMBL/GenBank/DDBJ databases">
        <authorList>
            <person name="Quirk P.G."/>
            <person name="Krulwich T.A."/>
        </authorList>
    </citation>
    <scope>NUCLEOTIDE SEQUENCE</scope>
</reference>
<dbReference type="GO" id="GO:0003887">
    <property type="term" value="F:DNA-directed DNA polymerase activity"/>
    <property type="evidence" value="ECO:0007669"/>
    <property type="project" value="InterPro"/>
</dbReference>
<gene>
    <name evidence="3" type="primary">orf212</name>
</gene>
<feature type="domain" description="DNA-directed DNA polymerase family A palm" evidence="2">
    <location>
        <begin position="23"/>
        <end position="212"/>
    </location>
</feature>
<evidence type="ECO:0000313" key="3">
    <source>
        <dbReference type="EMBL" id="AYC64406.1"/>
    </source>
</evidence>
<name>A0A386AY82_9CHLO</name>